<feature type="compositionally biased region" description="Basic and acidic residues" evidence="1">
    <location>
        <begin position="324"/>
        <end position="374"/>
    </location>
</feature>
<dbReference type="EMBL" id="MU827322">
    <property type="protein sequence ID" value="KAJ7356320.1"/>
    <property type="molecule type" value="Genomic_DNA"/>
</dbReference>
<dbReference type="AlphaFoldDB" id="A0A9W9YLH4"/>
<protein>
    <submittedName>
        <fullName evidence="2">Uncharacterized protein</fullName>
    </submittedName>
</protein>
<dbReference type="SUPFAM" id="SSF52540">
    <property type="entry name" value="P-loop containing nucleoside triphosphate hydrolases"/>
    <property type="match status" value="1"/>
</dbReference>
<dbReference type="OrthoDB" id="10045531at2759"/>
<evidence type="ECO:0000313" key="2">
    <source>
        <dbReference type="EMBL" id="KAJ7356320.1"/>
    </source>
</evidence>
<accession>A0A9W9YLH4</accession>
<gene>
    <name evidence="2" type="ORF">OS493_025429</name>
</gene>
<dbReference type="InterPro" id="IPR027417">
    <property type="entry name" value="P-loop_NTPase"/>
</dbReference>
<organism evidence="2 3">
    <name type="scientific">Desmophyllum pertusum</name>
    <dbReference type="NCBI Taxonomy" id="174260"/>
    <lineage>
        <taxon>Eukaryota</taxon>
        <taxon>Metazoa</taxon>
        <taxon>Cnidaria</taxon>
        <taxon>Anthozoa</taxon>
        <taxon>Hexacorallia</taxon>
        <taxon>Scleractinia</taxon>
        <taxon>Caryophylliina</taxon>
        <taxon>Caryophylliidae</taxon>
        <taxon>Desmophyllum</taxon>
    </lineage>
</organism>
<dbReference type="Gene3D" id="3.40.50.300">
    <property type="entry name" value="P-loop containing nucleotide triphosphate hydrolases"/>
    <property type="match status" value="1"/>
</dbReference>
<feature type="region of interest" description="Disordered" evidence="1">
    <location>
        <begin position="303"/>
        <end position="374"/>
    </location>
</feature>
<reference evidence="2" key="1">
    <citation type="submission" date="2023-01" db="EMBL/GenBank/DDBJ databases">
        <title>Genome assembly of the deep-sea coral Lophelia pertusa.</title>
        <authorList>
            <person name="Herrera S."/>
            <person name="Cordes E."/>
        </authorList>
    </citation>
    <scope>NUCLEOTIDE SEQUENCE</scope>
    <source>
        <strain evidence="2">USNM1676648</strain>
        <tissue evidence="2">Polyp</tissue>
    </source>
</reference>
<name>A0A9W9YLH4_9CNID</name>
<evidence type="ECO:0000313" key="3">
    <source>
        <dbReference type="Proteomes" id="UP001163046"/>
    </source>
</evidence>
<proteinExistence type="predicted"/>
<comment type="caution">
    <text evidence="2">The sequence shown here is derived from an EMBL/GenBank/DDBJ whole genome shotgun (WGS) entry which is preliminary data.</text>
</comment>
<evidence type="ECO:0000256" key="1">
    <source>
        <dbReference type="SAM" id="MobiDB-lite"/>
    </source>
</evidence>
<keyword evidence="3" id="KW-1185">Reference proteome</keyword>
<dbReference type="Proteomes" id="UP001163046">
    <property type="component" value="Unassembled WGS sequence"/>
</dbReference>
<sequence length="649" mass="72896">MFVLTQFKISEFIKNVLHQKLPADHPILGKLKNLEGEIDFLIIHRQIGVILIEVKAARKFSKSLQGKAQKQLQIGQEIIHALLHADHKEITIPVYKVIAMPNVGDPGRDSQNFISLREINVHSEDDFVLWWETKFQAKKKFSSQENREIQNLISIFVGQKCEVSSKVLLDVSKKIDNQSFLRKSYERCTKQGRKQGGVGSQVVVKTADQPEQAILAKQFLFLNTDQLRIWNGPRHQFFNGSSGSGKTILLQFKALECAKKGEKVVVVAPSSLTPLYKNFFAKNNISSGVNVFSPLDFSEFLHGSDTGSDDRSNPGSDPGSDLGSDDRSDDRSDAGSDARRDSGSDTGSDTRSDTGSDPKSDSGSDAGSDTRSDTGSDVGEFHFFADELQTFQTEIPDMLKLLEKLLARIKDRDCYCWVAYDYMQRNEEDETGGLSSGTKIQVQAYQLCKTYNASHAPCLKTTVRSTFEVYNFVQAFVKKTLLGLLQRLNLPLYDHIEEETKEIWVKFVERYDVSNHLGHHICGPPVTVFKTDSDLDFIIQIIQSEIRKWAQSESLDHVAVLVANSFPKELLSHLMTEKGIPVREVDRNQTENAVVLDFGHKAHSYEWPVVVAISWSSDDLASNYIMFTRAVSRLVVITSGNVSFQKLLD</sequence>